<organism evidence="1 2">
    <name type="scientific">Podarcis lilfordi</name>
    <name type="common">Lilford's wall lizard</name>
    <dbReference type="NCBI Taxonomy" id="74358"/>
    <lineage>
        <taxon>Eukaryota</taxon>
        <taxon>Metazoa</taxon>
        <taxon>Chordata</taxon>
        <taxon>Craniata</taxon>
        <taxon>Vertebrata</taxon>
        <taxon>Euteleostomi</taxon>
        <taxon>Lepidosauria</taxon>
        <taxon>Squamata</taxon>
        <taxon>Bifurcata</taxon>
        <taxon>Unidentata</taxon>
        <taxon>Episquamata</taxon>
        <taxon>Laterata</taxon>
        <taxon>Lacertibaenia</taxon>
        <taxon>Lacertidae</taxon>
        <taxon>Podarcis</taxon>
    </lineage>
</organism>
<reference evidence="1" key="1">
    <citation type="submission" date="2022-12" db="EMBL/GenBank/DDBJ databases">
        <authorList>
            <person name="Alioto T."/>
            <person name="Alioto T."/>
            <person name="Gomez Garrido J."/>
        </authorList>
    </citation>
    <scope>NUCLEOTIDE SEQUENCE</scope>
</reference>
<sequence>MPPSLALIPQYSLLVHFGLLHIRAVRWKSFSPKTFVLAAINITDSDASSAVLQVNYGSRQVTACSDESFVLIYPASSEGKVYTECQYDLAFGNGNISRKGRAILCSHIPVPETRCFYVEAAVAKSNGSLLEERGEERHMQPEMAEK</sequence>
<dbReference type="EMBL" id="OX395130">
    <property type="protein sequence ID" value="CAI5774647.1"/>
    <property type="molecule type" value="Genomic_DNA"/>
</dbReference>
<dbReference type="AlphaFoldDB" id="A0AA35KAB6"/>
<dbReference type="Proteomes" id="UP001178461">
    <property type="component" value="Chromosome 5"/>
</dbReference>
<keyword evidence="2" id="KW-1185">Reference proteome</keyword>
<gene>
    <name evidence="1" type="ORF">PODLI_1B010029</name>
</gene>
<name>A0AA35KAB6_9SAUR</name>
<evidence type="ECO:0000313" key="2">
    <source>
        <dbReference type="Proteomes" id="UP001178461"/>
    </source>
</evidence>
<protein>
    <submittedName>
        <fullName evidence="1">Uncharacterized protein</fullName>
    </submittedName>
</protein>
<proteinExistence type="predicted"/>
<evidence type="ECO:0000313" key="1">
    <source>
        <dbReference type="EMBL" id="CAI5774647.1"/>
    </source>
</evidence>
<accession>A0AA35KAB6</accession>